<dbReference type="Proteomes" id="UP000241803">
    <property type="component" value="Unassembled WGS sequence"/>
</dbReference>
<evidence type="ECO:0000313" key="2">
    <source>
        <dbReference type="EMBL" id="PSV50022.1"/>
    </source>
</evidence>
<dbReference type="GO" id="GO:0008757">
    <property type="term" value="F:S-adenosylmethionine-dependent methyltransferase activity"/>
    <property type="evidence" value="ECO:0007669"/>
    <property type="project" value="InterPro"/>
</dbReference>
<dbReference type="GO" id="GO:0032259">
    <property type="term" value="P:methylation"/>
    <property type="evidence" value="ECO:0007669"/>
    <property type="project" value="UniProtKB-KW"/>
</dbReference>
<evidence type="ECO:0000259" key="1">
    <source>
        <dbReference type="Pfam" id="PF08241"/>
    </source>
</evidence>
<keyword evidence="2" id="KW-0808">Transferase</keyword>
<keyword evidence="2" id="KW-0489">Methyltransferase</keyword>
<evidence type="ECO:0000313" key="3">
    <source>
        <dbReference type="Proteomes" id="UP000241803"/>
    </source>
</evidence>
<dbReference type="CDD" id="cd02440">
    <property type="entry name" value="AdoMet_MTases"/>
    <property type="match status" value="1"/>
</dbReference>
<protein>
    <submittedName>
        <fullName evidence="2">Methyltransferase type 12</fullName>
    </submittedName>
</protein>
<dbReference type="Pfam" id="PF08241">
    <property type="entry name" value="Methyltransf_11"/>
    <property type="match status" value="1"/>
</dbReference>
<feature type="domain" description="Methyltransferase type 11" evidence="1">
    <location>
        <begin position="51"/>
        <end position="143"/>
    </location>
</feature>
<dbReference type="SUPFAM" id="SSF53335">
    <property type="entry name" value="S-adenosyl-L-methionine-dependent methyltransferases"/>
    <property type="match status" value="1"/>
</dbReference>
<name>A0A2T3LF65_9GAMM</name>
<gene>
    <name evidence="2" type="ORF">C9J47_05590</name>
</gene>
<keyword evidence="3" id="KW-1185">Reference proteome</keyword>
<dbReference type="InterPro" id="IPR013216">
    <property type="entry name" value="Methyltransf_11"/>
</dbReference>
<accession>A0A2T3LF65</accession>
<dbReference type="RefSeq" id="WP_107252606.1">
    <property type="nucleotide sequence ID" value="NZ_PYOC01000001.1"/>
</dbReference>
<reference evidence="2 3" key="1">
    <citation type="submission" date="2018-03" db="EMBL/GenBank/DDBJ databases">
        <title>Whole genome sequencing of Histamine producing bacteria.</title>
        <authorList>
            <person name="Butler K."/>
        </authorList>
    </citation>
    <scope>NUCLEOTIDE SEQUENCE [LARGE SCALE GENOMIC DNA]</scope>
    <source>
        <strain evidence="2 3">ATCC 19614</strain>
    </source>
</reference>
<dbReference type="EMBL" id="PYOC01000001">
    <property type="protein sequence ID" value="PSV50022.1"/>
    <property type="molecule type" value="Genomic_DNA"/>
</dbReference>
<sequence length="214" mass="24058">MKIPKEWTFKSSEIAEGFDNHVREQLPWYNIATSMTAHFTRNYLPDHGVLLDLGCSTGNITKACSEEIEARNAKVINVDNSEEMAKCFDGVGIVTIADIENFEIPEFDVCVMFLSMMFVPVSKRSSLIIELMKKTRKGGLVLIVDKIESFSGYSGQVINRLNLVNKLDAGCKPDDILSKELSLSGVQRPVNPELLRSFTQWFQIGEFCGYLFEG</sequence>
<dbReference type="Gene3D" id="3.40.50.150">
    <property type="entry name" value="Vaccinia Virus protein VP39"/>
    <property type="match status" value="1"/>
</dbReference>
<dbReference type="InterPro" id="IPR029063">
    <property type="entry name" value="SAM-dependent_MTases_sf"/>
</dbReference>
<organism evidence="2 3">
    <name type="scientific">Photobacterium indicum</name>
    <dbReference type="NCBI Taxonomy" id="81447"/>
    <lineage>
        <taxon>Bacteria</taxon>
        <taxon>Pseudomonadati</taxon>
        <taxon>Pseudomonadota</taxon>
        <taxon>Gammaproteobacteria</taxon>
        <taxon>Vibrionales</taxon>
        <taxon>Vibrionaceae</taxon>
        <taxon>Photobacterium</taxon>
    </lineage>
</organism>
<comment type="caution">
    <text evidence="2">The sequence shown here is derived from an EMBL/GenBank/DDBJ whole genome shotgun (WGS) entry which is preliminary data.</text>
</comment>
<proteinExistence type="predicted"/>
<dbReference type="AlphaFoldDB" id="A0A2T3LF65"/>